<evidence type="ECO:0000313" key="20">
    <source>
        <dbReference type="Proteomes" id="UP000190135"/>
    </source>
</evidence>
<sequence>MTSESYPASTEGPFLMERRRFMFVPGIVTVAGALITGAVSFVVLMGLTPIAPTDRVVQIATVVNGAFVLALCVLIGREVLRMAHARARGKAASRLHVRIVVLFSIVAALPAVLVAIVAGITLDLGLDRWFEIRTKAIVASGISVARAYVNENSRNLQGTTLSMAVDLDSQRRLFELDRTGFQELMTEQARGRSLLGAQLLHLDGTPFLKADVPVDKPLPLPPEDALQQARENNFVLIPPGVTNLVGAIVKLRQIDNTLLYTVRAVDPEVIAALRAMEERSAEYNSLQNNRFNLQVAFALLYLGIALIVLLSAIWTGIGVADRLVRPIRLLISAADEVSEGNLAVSVPVRASDGDVGSLSNTFNNMILQLRSQRDELIHAKDVIDERRRFTEAVLSGVTVGVVGVQADGVVTMVNPSAERILGIDADEVVSHRLAERFPIIAGIHAAAATSKKPEFQDQVKVRVAERERVMAIRVTSVDTEAGSRSSVITIDDITDLMEAQRSSAWADVARRIAHEIKNPLTPIQLSAERIRRRYGKGIDVNDREVFDRCIETITRQVSDIGRMVDEFSTFARMPKPKMEPKDLREALREAVFMREMGDHGIEFSFDYGGEPLLGLFDIRLLSQAFGNVVKNAVESVEHVHEGGGGRISVTATSVDGQYLIDVLDNGRGFPQEGRERLLEPYMTTREKGTGLGLAIVRKIIEDHGGTIKLDDRPDGESGALVRIALPGTGSRPGNDALPERDLMEKGGESDGV</sequence>
<dbReference type="SUPFAM" id="SSF55874">
    <property type="entry name" value="ATPase domain of HSP90 chaperone/DNA topoisomerase II/histidine kinase"/>
    <property type="match status" value="1"/>
</dbReference>
<accession>A0A1T4T068</accession>
<comment type="subcellular location">
    <subcellularLocation>
        <location evidence="2">Cell membrane</location>
        <topology evidence="2">Multi-pass membrane protein</topology>
    </subcellularLocation>
</comment>
<evidence type="ECO:0000256" key="3">
    <source>
        <dbReference type="ARBA" id="ARBA00012438"/>
    </source>
</evidence>
<dbReference type="InterPro" id="IPR003660">
    <property type="entry name" value="HAMP_dom"/>
</dbReference>
<feature type="domain" description="PAS" evidence="17">
    <location>
        <begin position="386"/>
        <end position="430"/>
    </location>
</feature>
<evidence type="ECO:0000256" key="7">
    <source>
        <dbReference type="ARBA" id="ARBA00022692"/>
    </source>
</evidence>
<keyword evidence="5" id="KW-0597">Phosphoprotein</keyword>
<feature type="domain" description="HAMP" evidence="18">
    <location>
        <begin position="321"/>
        <end position="374"/>
    </location>
</feature>
<dbReference type="SMART" id="SM00388">
    <property type="entry name" value="HisKA"/>
    <property type="match status" value="1"/>
</dbReference>
<feature type="region of interest" description="Disordered" evidence="14">
    <location>
        <begin position="724"/>
        <end position="752"/>
    </location>
</feature>
<evidence type="ECO:0000259" key="16">
    <source>
        <dbReference type="PROSITE" id="PS50109"/>
    </source>
</evidence>
<dbReference type="SUPFAM" id="SSF55785">
    <property type="entry name" value="PYP-like sensor domain (PAS domain)"/>
    <property type="match status" value="1"/>
</dbReference>
<dbReference type="PANTHER" id="PTHR42878:SF7">
    <property type="entry name" value="SENSOR HISTIDINE KINASE GLRK"/>
    <property type="match status" value="1"/>
</dbReference>
<evidence type="ECO:0000256" key="14">
    <source>
        <dbReference type="SAM" id="MobiDB-lite"/>
    </source>
</evidence>
<dbReference type="GO" id="GO:0005524">
    <property type="term" value="F:ATP binding"/>
    <property type="evidence" value="ECO:0007669"/>
    <property type="project" value="UniProtKB-KW"/>
</dbReference>
<dbReference type="Gene3D" id="3.30.565.10">
    <property type="entry name" value="Histidine kinase-like ATPase, C-terminal domain"/>
    <property type="match status" value="1"/>
</dbReference>
<organism evidence="19 20">
    <name type="scientific">Consotaella salsifontis</name>
    <dbReference type="NCBI Taxonomy" id="1365950"/>
    <lineage>
        <taxon>Bacteria</taxon>
        <taxon>Pseudomonadati</taxon>
        <taxon>Pseudomonadota</taxon>
        <taxon>Alphaproteobacteria</taxon>
        <taxon>Hyphomicrobiales</taxon>
        <taxon>Aurantimonadaceae</taxon>
        <taxon>Consotaella</taxon>
    </lineage>
</organism>
<dbReference type="GO" id="GO:0030295">
    <property type="term" value="F:protein kinase activator activity"/>
    <property type="evidence" value="ECO:0007669"/>
    <property type="project" value="TreeGrafter"/>
</dbReference>
<evidence type="ECO:0000256" key="10">
    <source>
        <dbReference type="ARBA" id="ARBA00022840"/>
    </source>
</evidence>
<dbReference type="InterPro" id="IPR005467">
    <property type="entry name" value="His_kinase_dom"/>
</dbReference>
<dbReference type="Gene3D" id="6.10.340.10">
    <property type="match status" value="1"/>
</dbReference>
<keyword evidence="6" id="KW-0808">Transferase</keyword>
<dbReference type="EC" id="2.7.13.3" evidence="3"/>
<feature type="transmembrane region" description="Helical" evidence="15">
    <location>
        <begin position="295"/>
        <end position="317"/>
    </location>
</feature>
<dbReference type="Gene3D" id="3.30.450.20">
    <property type="entry name" value="PAS domain"/>
    <property type="match status" value="1"/>
</dbReference>
<keyword evidence="20" id="KW-1185">Reference proteome</keyword>
<dbReference type="AlphaFoldDB" id="A0A1T4T068"/>
<evidence type="ECO:0000313" key="19">
    <source>
        <dbReference type="EMBL" id="SKA33865.1"/>
    </source>
</evidence>
<proteinExistence type="predicted"/>
<dbReference type="PANTHER" id="PTHR42878">
    <property type="entry name" value="TWO-COMPONENT HISTIDINE KINASE"/>
    <property type="match status" value="1"/>
</dbReference>
<dbReference type="InterPro" id="IPR003661">
    <property type="entry name" value="HisK_dim/P_dom"/>
</dbReference>
<dbReference type="InterPro" id="IPR013767">
    <property type="entry name" value="PAS_fold"/>
</dbReference>
<dbReference type="InterPro" id="IPR003594">
    <property type="entry name" value="HATPase_dom"/>
</dbReference>
<protein>
    <recommendedName>
        <fullName evidence="3">histidine kinase</fullName>
        <ecNumber evidence="3">2.7.13.3</ecNumber>
    </recommendedName>
</protein>
<name>A0A1T4T068_9HYPH</name>
<evidence type="ECO:0000256" key="8">
    <source>
        <dbReference type="ARBA" id="ARBA00022741"/>
    </source>
</evidence>
<evidence type="ECO:0000256" key="9">
    <source>
        <dbReference type="ARBA" id="ARBA00022777"/>
    </source>
</evidence>
<dbReference type="GO" id="GO:0007234">
    <property type="term" value="P:osmosensory signaling via phosphorelay pathway"/>
    <property type="evidence" value="ECO:0007669"/>
    <property type="project" value="TreeGrafter"/>
</dbReference>
<keyword evidence="13 15" id="KW-0472">Membrane</keyword>
<evidence type="ECO:0000256" key="2">
    <source>
        <dbReference type="ARBA" id="ARBA00004651"/>
    </source>
</evidence>
<dbReference type="PROSITE" id="PS50885">
    <property type="entry name" value="HAMP"/>
    <property type="match status" value="1"/>
</dbReference>
<keyword evidence="4" id="KW-1003">Cell membrane</keyword>
<dbReference type="EMBL" id="FUXL01000016">
    <property type="protein sequence ID" value="SKA33865.1"/>
    <property type="molecule type" value="Genomic_DNA"/>
</dbReference>
<dbReference type="PROSITE" id="PS50109">
    <property type="entry name" value="HIS_KIN"/>
    <property type="match status" value="1"/>
</dbReference>
<dbReference type="SMART" id="SM00304">
    <property type="entry name" value="HAMP"/>
    <property type="match status" value="1"/>
</dbReference>
<keyword evidence="11 15" id="KW-1133">Transmembrane helix</keyword>
<dbReference type="CDD" id="cd00082">
    <property type="entry name" value="HisKA"/>
    <property type="match status" value="1"/>
</dbReference>
<dbReference type="SUPFAM" id="SSF47384">
    <property type="entry name" value="Homodimeric domain of signal transducing histidine kinase"/>
    <property type="match status" value="1"/>
</dbReference>
<reference evidence="19 20" key="1">
    <citation type="submission" date="2017-02" db="EMBL/GenBank/DDBJ databases">
        <authorList>
            <person name="Peterson S.W."/>
        </authorList>
    </citation>
    <scope>NUCLEOTIDE SEQUENCE [LARGE SCALE GENOMIC DNA]</scope>
    <source>
        <strain evidence="19 20">USBA 369</strain>
    </source>
</reference>
<dbReference type="GO" id="GO:0006355">
    <property type="term" value="P:regulation of DNA-templated transcription"/>
    <property type="evidence" value="ECO:0007669"/>
    <property type="project" value="InterPro"/>
</dbReference>
<evidence type="ECO:0000256" key="4">
    <source>
        <dbReference type="ARBA" id="ARBA00022475"/>
    </source>
</evidence>
<evidence type="ECO:0000256" key="5">
    <source>
        <dbReference type="ARBA" id="ARBA00022553"/>
    </source>
</evidence>
<dbReference type="PROSITE" id="PS50112">
    <property type="entry name" value="PAS"/>
    <property type="match status" value="1"/>
</dbReference>
<evidence type="ECO:0000259" key="17">
    <source>
        <dbReference type="PROSITE" id="PS50112"/>
    </source>
</evidence>
<dbReference type="SMART" id="SM00387">
    <property type="entry name" value="HATPase_c"/>
    <property type="match status" value="1"/>
</dbReference>
<dbReference type="SMART" id="SM00091">
    <property type="entry name" value="PAS"/>
    <property type="match status" value="1"/>
</dbReference>
<evidence type="ECO:0000256" key="11">
    <source>
        <dbReference type="ARBA" id="ARBA00022989"/>
    </source>
</evidence>
<keyword evidence="8" id="KW-0547">Nucleotide-binding</keyword>
<keyword evidence="12" id="KW-0902">Two-component regulatory system</keyword>
<dbReference type="InterPro" id="IPR045671">
    <property type="entry name" value="NtrY-like_N"/>
</dbReference>
<evidence type="ECO:0000259" key="18">
    <source>
        <dbReference type="PROSITE" id="PS50885"/>
    </source>
</evidence>
<dbReference type="GO" id="GO:0005886">
    <property type="term" value="C:plasma membrane"/>
    <property type="evidence" value="ECO:0007669"/>
    <property type="project" value="UniProtKB-SubCell"/>
</dbReference>
<feature type="compositionally biased region" description="Basic and acidic residues" evidence="14">
    <location>
        <begin position="737"/>
        <end position="752"/>
    </location>
</feature>
<dbReference type="GO" id="GO:0000156">
    <property type="term" value="F:phosphorelay response regulator activity"/>
    <property type="evidence" value="ECO:0007669"/>
    <property type="project" value="TreeGrafter"/>
</dbReference>
<dbReference type="InterPro" id="IPR036890">
    <property type="entry name" value="HATPase_C_sf"/>
</dbReference>
<dbReference type="OrthoDB" id="9776727at2"/>
<dbReference type="SUPFAM" id="SSF158472">
    <property type="entry name" value="HAMP domain-like"/>
    <property type="match status" value="1"/>
</dbReference>
<dbReference type="Pfam" id="PF00512">
    <property type="entry name" value="HisKA"/>
    <property type="match status" value="1"/>
</dbReference>
<gene>
    <name evidence="19" type="ORF">SAMN05428963_11686</name>
</gene>
<dbReference type="Pfam" id="PF19312">
    <property type="entry name" value="NtrY_N"/>
    <property type="match status" value="1"/>
</dbReference>
<evidence type="ECO:0000256" key="12">
    <source>
        <dbReference type="ARBA" id="ARBA00023012"/>
    </source>
</evidence>
<dbReference type="Gene3D" id="1.10.287.130">
    <property type="match status" value="1"/>
</dbReference>
<keyword evidence="9 19" id="KW-0418">Kinase</keyword>
<evidence type="ECO:0000256" key="6">
    <source>
        <dbReference type="ARBA" id="ARBA00022679"/>
    </source>
</evidence>
<dbReference type="InterPro" id="IPR036097">
    <property type="entry name" value="HisK_dim/P_sf"/>
</dbReference>
<dbReference type="Pfam" id="PF00672">
    <property type="entry name" value="HAMP"/>
    <property type="match status" value="1"/>
</dbReference>
<comment type="catalytic activity">
    <reaction evidence="1">
        <text>ATP + protein L-histidine = ADP + protein N-phospho-L-histidine.</text>
        <dbReference type="EC" id="2.7.13.3"/>
    </reaction>
</comment>
<dbReference type="PIRSF" id="PIRSF037532">
    <property type="entry name" value="STHK_NtrY"/>
    <property type="match status" value="1"/>
</dbReference>
<dbReference type="PRINTS" id="PR00344">
    <property type="entry name" value="BCTRLSENSOR"/>
</dbReference>
<dbReference type="Proteomes" id="UP000190135">
    <property type="component" value="Unassembled WGS sequence"/>
</dbReference>
<dbReference type="Pfam" id="PF00989">
    <property type="entry name" value="PAS"/>
    <property type="match status" value="1"/>
</dbReference>
<dbReference type="CDD" id="cd06225">
    <property type="entry name" value="HAMP"/>
    <property type="match status" value="1"/>
</dbReference>
<dbReference type="InterPro" id="IPR050351">
    <property type="entry name" value="BphY/WalK/GraS-like"/>
</dbReference>
<evidence type="ECO:0000256" key="13">
    <source>
        <dbReference type="ARBA" id="ARBA00023136"/>
    </source>
</evidence>
<keyword evidence="7 15" id="KW-0812">Transmembrane</keyword>
<dbReference type="STRING" id="1365950.SAMN05428963_11686"/>
<feature type="transmembrane region" description="Helical" evidence="15">
    <location>
        <begin position="56"/>
        <end position="76"/>
    </location>
</feature>
<dbReference type="NCBIfam" id="TIGR00229">
    <property type="entry name" value="sensory_box"/>
    <property type="match status" value="1"/>
</dbReference>
<feature type="transmembrane region" description="Helical" evidence="15">
    <location>
        <begin position="132"/>
        <end position="149"/>
    </location>
</feature>
<dbReference type="InterPro" id="IPR017232">
    <property type="entry name" value="NtrY"/>
</dbReference>
<dbReference type="GO" id="GO:0000155">
    <property type="term" value="F:phosphorelay sensor kinase activity"/>
    <property type="evidence" value="ECO:0007669"/>
    <property type="project" value="InterPro"/>
</dbReference>
<dbReference type="InterPro" id="IPR000014">
    <property type="entry name" value="PAS"/>
</dbReference>
<feature type="domain" description="Histidine kinase" evidence="16">
    <location>
        <begin position="511"/>
        <end position="729"/>
    </location>
</feature>
<dbReference type="InterPro" id="IPR004358">
    <property type="entry name" value="Sig_transdc_His_kin-like_C"/>
</dbReference>
<evidence type="ECO:0000256" key="15">
    <source>
        <dbReference type="SAM" id="Phobius"/>
    </source>
</evidence>
<feature type="transmembrane region" description="Helical" evidence="15">
    <location>
        <begin position="97"/>
        <end position="120"/>
    </location>
</feature>
<feature type="transmembrane region" description="Helical" evidence="15">
    <location>
        <begin position="21"/>
        <end position="44"/>
    </location>
</feature>
<dbReference type="RefSeq" id="WP_078709885.1">
    <property type="nucleotide sequence ID" value="NZ_FUXL01000016.1"/>
</dbReference>
<dbReference type="InterPro" id="IPR035965">
    <property type="entry name" value="PAS-like_dom_sf"/>
</dbReference>
<dbReference type="Pfam" id="PF02518">
    <property type="entry name" value="HATPase_c"/>
    <property type="match status" value="1"/>
</dbReference>
<evidence type="ECO:0000256" key="1">
    <source>
        <dbReference type="ARBA" id="ARBA00000085"/>
    </source>
</evidence>
<keyword evidence="10" id="KW-0067">ATP-binding</keyword>